<dbReference type="RefSeq" id="WP_144591848.1">
    <property type="nucleotide sequence ID" value="NZ_VJWX01000381.1"/>
</dbReference>
<accession>A0A558B5U7</accession>
<feature type="domain" description="Saccharopine dehydrogenase-like C-terminal" evidence="4">
    <location>
        <begin position="127"/>
        <end position="374"/>
    </location>
</feature>
<dbReference type="InterPro" id="IPR036291">
    <property type="entry name" value="NAD(P)-bd_dom_sf"/>
</dbReference>
<protein>
    <submittedName>
        <fullName evidence="5">Saccharopine dehydrogenase</fullName>
    </submittedName>
</protein>
<gene>
    <name evidence="5" type="ORF">FNH05_28020</name>
</gene>
<proteinExistence type="predicted"/>
<dbReference type="Pfam" id="PF03435">
    <property type="entry name" value="Sacchrp_dh_NADP"/>
    <property type="match status" value="1"/>
</dbReference>
<keyword evidence="1" id="KW-0560">Oxidoreductase</keyword>
<dbReference type="OrthoDB" id="973788at2"/>
<dbReference type="AlphaFoldDB" id="A0A558B5U7"/>
<dbReference type="InterPro" id="IPR032095">
    <property type="entry name" value="Sacchrp_dh-like_C"/>
</dbReference>
<evidence type="ECO:0000313" key="5">
    <source>
        <dbReference type="EMBL" id="TVT31889.1"/>
    </source>
</evidence>
<evidence type="ECO:0000256" key="2">
    <source>
        <dbReference type="SAM" id="MobiDB-lite"/>
    </source>
</evidence>
<reference evidence="5 6" key="2">
    <citation type="submission" date="2019-08" db="EMBL/GenBank/DDBJ databases">
        <title>Amycolatopsis acidicola sp. nov., isolated from peat swamp forest soil.</title>
        <authorList>
            <person name="Srisuk N."/>
        </authorList>
    </citation>
    <scope>NUCLEOTIDE SEQUENCE [LARGE SCALE GENOMIC DNA]</scope>
    <source>
        <strain evidence="5 6">TBRC 6029</strain>
    </source>
</reference>
<dbReference type="EMBL" id="VJWX01000381">
    <property type="protein sequence ID" value="TVT31889.1"/>
    <property type="molecule type" value="Genomic_DNA"/>
</dbReference>
<evidence type="ECO:0000259" key="3">
    <source>
        <dbReference type="Pfam" id="PF03435"/>
    </source>
</evidence>
<dbReference type="InterPro" id="IPR005097">
    <property type="entry name" value="Sacchrp_dh_NADP-bd"/>
</dbReference>
<dbReference type="GO" id="GO:0005737">
    <property type="term" value="C:cytoplasm"/>
    <property type="evidence" value="ECO:0007669"/>
    <property type="project" value="TreeGrafter"/>
</dbReference>
<keyword evidence="6" id="KW-1185">Reference proteome</keyword>
<evidence type="ECO:0000256" key="1">
    <source>
        <dbReference type="ARBA" id="ARBA00023002"/>
    </source>
</evidence>
<feature type="compositionally biased region" description="Basic and acidic residues" evidence="2">
    <location>
        <begin position="387"/>
        <end position="399"/>
    </location>
</feature>
<dbReference type="Pfam" id="PF16653">
    <property type="entry name" value="Sacchrp_dh_C"/>
    <property type="match status" value="1"/>
</dbReference>
<dbReference type="PANTHER" id="PTHR11133">
    <property type="entry name" value="SACCHAROPINE DEHYDROGENASE"/>
    <property type="match status" value="1"/>
</dbReference>
<dbReference type="Gene3D" id="3.30.360.10">
    <property type="entry name" value="Dihydrodipicolinate Reductase, domain 2"/>
    <property type="match status" value="1"/>
</dbReference>
<dbReference type="PANTHER" id="PTHR11133:SF23">
    <property type="entry name" value="SACCHAROPINE DEHYDROGENASE [NAD(+), L-LYSINE-FORMING]"/>
    <property type="match status" value="1"/>
</dbReference>
<comment type="caution">
    <text evidence="5">The sequence shown here is derived from an EMBL/GenBank/DDBJ whole genome shotgun (WGS) entry which is preliminary data.</text>
</comment>
<feature type="domain" description="Saccharopine dehydrogenase NADP binding" evidence="3">
    <location>
        <begin position="11"/>
        <end position="122"/>
    </location>
</feature>
<name>A0A558B5U7_9PSEU</name>
<dbReference type="SUPFAM" id="SSF55347">
    <property type="entry name" value="Glyceraldehyde-3-phosphate dehydrogenase-like, C-terminal domain"/>
    <property type="match status" value="1"/>
</dbReference>
<dbReference type="Gene3D" id="3.40.50.720">
    <property type="entry name" value="NAD(P)-binding Rossmann-like Domain"/>
    <property type="match status" value="1"/>
</dbReference>
<dbReference type="InterPro" id="IPR051168">
    <property type="entry name" value="AASS"/>
</dbReference>
<reference evidence="5 6" key="1">
    <citation type="submission" date="2019-07" db="EMBL/GenBank/DDBJ databases">
        <authorList>
            <person name="Duangmal K."/>
            <person name="Teo W.F.A."/>
        </authorList>
    </citation>
    <scope>NUCLEOTIDE SEQUENCE [LARGE SCALE GENOMIC DNA]</scope>
    <source>
        <strain evidence="5 6">TBRC 6029</strain>
    </source>
</reference>
<organism evidence="5 6">
    <name type="scientific">Amycolatopsis rhizosphaerae</name>
    <dbReference type="NCBI Taxonomy" id="2053003"/>
    <lineage>
        <taxon>Bacteria</taxon>
        <taxon>Bacillati</taxon>
        <taxon>Actinomycetota</taxon>
        <taxon>Actinomycetes</taxon>
        <taxon>Pseudonocardiales</taxon>
        <taxon>Pseudonocardiaceae</taxon>
        <taxon>Amycolatopsis</taxon>
    </lineage>
</organism>
<evidence type="ECO:0000259" key="4">
    <source>
        <dbReference type="Pfam" id="PF16653"/>
    </source>
</evidence>
<sequence length="399" mass="43299">MPESLPGTVHWVGTGLSTGRGVKVLTGTASRVVLWGRTAARARACLDRVGATGLAQARAFDRETLAREISPGDVVVSMLPGTEHPGLLRLSLDRGAHFACSSYVSDEIRAGAERAAAAGLSVLTEAGLDPGIDHLFADLLVGEARKALGDTPRATASFTSYCGGVPAEPNEFRYRFSWAPRGVLTALRTPARYVEDGTELLAELPWEVTRSLRLGEEEFEVYPNRDSLPYVSRYGIPAAWHLEEFVRGTLRLDGWLSAWADVFAEIRSGDDDRITALARDLAARYPTTEADRDRVILAVALSVTREDGERWSGEYRLDLTGDPSESAMSRCVSVPLAFGVGEILAGALPPGLNQAAPNAADASRWLDHLRGNGIPISYHDNPHRRRDARDASSREEQRA</sequence>
<dbReference type="Proteomes" id="UP000320011">
    <property type="component" value="Unassembled WGS sequence"/>
</dbReference>
<dbReference type="GO" id="GO:0004753">
    <property type="term" value="F:saccharopine dehydrogenase activity"/>
    <property type="evidence" value="ECO:0007669"/>
    <property type="project" value="TreeGrafter"/>
</dbReference>
<dbReference type="GO" id="GO:0019878">
    <property type="term" value="P:lysine biosynthetic process via aminoadipic acid"/>
    <property type="evidence" value="ECO:0007669"/>
    <property type="project" value="TreeGrafter"/>
</dbReference>
<evidence type="ECO:0000313" key="6">
    <source>
        <dbReference type="Proteomes" id="UP000320011"/>
    </source>
</evidence>
<feature type="region of interest" description="Disordered" evidence="2">
    <location>
        <begin position="376"/>
        <end position="399"/>
    </location>
</feature>
<dbReference type="SUPFAM" id="SSF51735">
    <property type="entry name" value="NAD(P)-binding Rossmann-fold domains"/>
    <property type="match status" value="1"/>
</dbReference>